<sequence length="104" mass="12219">MGRSFPPISSLAEKDPSERWGSFRSLDAIYKEVGMRHRRFEMALNTWANCMVHINRNRTKLFFLGSSPFHFLGEDWGMDTSRIAIMKLSQFFMRDNGEVQRIVE</sequence>
<dbReference type="EMBL" id="OU503052">
    <property type="protein sequence ID" value="CAI9780475.1"/>
    <property type="molecule type" value="Genomic_DNA"/>
</dbReference>
<name>A0AAD2EAF6_9LAMI</name>
<evidence type="ECO:0000256" key="1">
    <source>
        <dbReference type="ARBA" id="ARBA00007727"/>
    </source>
</evidence>
<organism evidence="3 4">
    <name type="scientific">Fraxinus pennsylvanica</name>
    <dbReference type="NCBI Taxonomy" id="56036"/>
    <lineage>
        <taxon>Eukaryota</taxon>
        <taxon>Viridiplantae</taxon>
        <taxon>Streptophyta</taxon>
        <taxon>Embryophyta</taxon>
        <taxon>Tracheophyta</taxon>
        <taxon>Spermatophyta</taxon>
        <taxon>Magnoliopsida</taxon>
        <taxon>eudicotyledons</taxon>
        <taxon>Gunneridae</taxon>
        <taxon>Pentapetalae</taxon>
        <taxon>asterids</taxon>
        <taxon>lamiids</taxon>
        <taxon>Lamiales</taxon>
        <taxon>Oleaceae</taxon>
        <taxon>Oleeae</taxon>
        <taxon>Fraxinus</taxon>
    </lineage>
</organism>
<dbReference type="AlphaFoldDB" id="A0AAD2EAF6"/>
<reference evidence="3" key="1">
    <citation type="submission" date="2023-05" db="EMBL/GenBank/DDBJ databases">
        <authorList>
            <person name="Huff M."/>
        </authorList>
    </citation>
    <scope>NUCLEOTIDE SEQUENCE</scope>
</reference>
<comment type="similarity">
    <text evidence="1">Belongs to the PC-esterase family. TBL subfamily.</text>
</comment>
<dbReference type="InterPro" id="IPR026057">
    <property type="entry name" value="TBL_C"/>
</dbReference>
<evidence type="ECO:0000313" key="4">
    <source>
        <dbReference type="Proteomes" id="UP000834106"/>
    </source>
</evidence>
<keyword evidence="4" id="KW-1185">Reference proteome</keyword>
<proteinExistence type="inferred from homology"/>
<dbReference type="Proteomes" id="UP000834106">
    <property type="component" value="Chromosome 17"/>
</dbReference>
<protein>
    <recommendedName>
        <fullName evidence="2">Trichome birefringence-like C-terminal domain-containing protein</fullName>
    </recommendedName>
</protein>
<gene>
    <name evidence="3" type="ORF">FPE_LOCUS27905</name>
</gene>
<dbReference type="GO" id="GO:0016740">
    <property type="term" value="F:transferase activity"/>
    <property type="evidence" value="ECO:0007669"/>
    <property type="project" value="InterPro"/>
</dbReference>
<evidence type="ECO:0000313" key="3">
    <source>
        <dbReference type="EMBL" id="CAI9780475.1"/>
    </source>
</evidence>
<dbReference type="Pfam" id="PF13839">
    <property type="entry name" value="PC-Esterase"/>
    <property type="match status" value="1"/>
</dbReference>
<accession>A0AAD2EAF6</accession>
<feature type="domain" description="Trichome birefringence-like C-terminal" evidence="2">
    <location>
        <begin position="16"/>
        <end position="78"/>
    </location>
</feature>
<evidence type="ECO:0000259" key="2">
    <source>
        <dbReference type="Pfam" id="PF13839"/>
    </source>
</evidence>